<dbReference type="InterPro" id="IPR012999">
    <property type="entry name" value="Pyr_OxRdtase_I_AS"/>
</dbReference>
<evidence type="ECO:0000259" key="11">
    <source>
        <dbReference type="Pfam" id="PF02852"/>
    </source>
</evidence>
<dbReference type="InterPro" id="IPR023753">
    <property type="entry name" value="FAD/NAD-binding_dom"/>
</dbReference>
<dbReference type="PIRSF" id="PIRSF000350">
    <property type="entry name" value="Mercury_reductase_MerA"/>
    <property type="match status" value="1"/>
</dbReference>
<dbReference type="PROSITE" id="PS00076">
    <property type="entry name" value="PYRIDINE_REDOX_1"/>
    <property type="match status" value="1"/>
</dbReference>
<organism evidence="13 14">
    <name type="scientific">Microcella pacifica</name>
    <dbReference type="NCBI Taxonomy" id="2591847"/>
    <lineage>
        <taxon>Bacteria</taxon>
        <taxon>Bacillati</taxon>
        <taxon>Actinomycetota</taxon>
        <taxon>Actinomycetes</taxon>
        <taxon>Micrococcales</taxon>
        <taxon>Microbacteriaceae</taxon>
        <taxon>Microcella</taxon>
    </lineage>
</organism>
<dbReference type="Proteomes" id="UP000818266">
    <property type="component" value="Unassembled WGS sequence"/>
</dbReference>
<feature type="disulfide bond" description="Redox-active" evidence="9">
    <location>
        <begin position="47"/>
        <end position="52"/>
    </location>
</feature>
<comment type="similarity">
    <text evidence="1 10">Belongs to the class-I pyridine nucleotide-disulfide oxidoreductase family.</text>
</comment>
<evidence type="ECO:0000256" key="6">
    <source>
        <dbReference type="ARBA" id="ARBA00023157"/>
    </source>
</evidence>
<dbReference type="InterPro" id="IPR016156">
    <property type="entry name" value="FAD/NAD-linked_Rdtase_dimer_sf"/>
</dbReference>
<dbReference type="SUPFAM" id="SSF55424">
    <property type="entry name" value="FAD/NAD-linked reductases, dimerisation (C-terminal) domain"/>
    <property type="match status" value="1"/>
</dbReference>
<accession>A0A9E5MK03</accession>
<reference evidence="13 14" key="1">
    <citation type="submission" date="2020-03" db="EMBL/GenBank/DDBJ databases">
        <title>Chryseoglobus sp. isolated from a deep-sea seamount.</title>
        <authorList>
            <person name="Zhang D.-C."/>
        </authorList>
    </citation>
    <scope>NUCLEOTIDE SEQUENCE [LARGE SCALE GENOMIC DNA]</scope>
    <source>
        <strain evidence="13 14">KN1116</strain>
    </source>
</reference>
<keyword evidence="8" id="KW-0547">Nucleotide-binding</keyword>
<dbReference type="Gene3D" id="3.50.50.60">
    <property type="entry name" value="FAD/NAD(P)-binding domain"/>
    <property type="match status" value="2"/>
</dbReference>
<keyword evidence="3 8" id="KW-0274">FAD</keyword>
<dbReference type="Pfam" id="PF02852">
    <property type="entry name" value="Pyr_redox_dim"/>
    <property type="match status" value="1"/>
</dbReference>
<evidence type="ECO:0000256" key="5">
    <source>
        <dbReference type="ARBA" id="ARBA00023002"/>
    </source>
</evidence>
<dbReference type="EMBL" id="VIKT02000005">
    <property type="protein sequence ID" value="NHF62524.1"/>
    <property type="molecule type" value="Genomic_DNA"/>
</dbReference>
<dbReference type="PRINTS" id="PR00368">
    <property type="entry name" value="FADPNR"/>
</dbReference>
<dbReference type="PRINTS" id="PR00411">
    <property type="entry name" value="PNDRDTASEI"/>
</dbReference>
<dbReference type="PANTHER" id="PTHR43014:SF2">
    <property type="entry name" value="MERCURIC REDUCTASE"/>
    <property type="match status" value="1"/>
</dbReference>
<keyword evidence="6" id="KW-1015">Disulfide bond</keyword>
<dbReference type="OrthoDB" id="9800167at2"/>
<evidence type="ECO:0000256" key="7">
    <source>
        <dbReference type="ARBA" id="ARBA00023284"/>
    </source>
</evidence>
<keyword evidence="2 10" id="KW-0285">Flavoprotein</keyword>
<dbReference type="InterPro" id="IPR004099">
    <property type="entry name" value="Pyr_nucl-diS_OxRdtase_dimer"/>
</dbReference>
<comment type="caution">
    <text evidence="13">The sequence shown here is derived from an EMBL/GenBank/DDBJ whole genome shotgun (WGS) entry which is preliminary data.</text>
</comment>
<comment type="cofactor">
    <cofactor evidence="8">
        <name>FAD</name>
        <dbReference type="ChEBI" id="CHEBI:57692"/>
    </cofactor>
    <text evidence="8">Binds 1 FAD per subunit.</text>
</comment>
<evidence type="ECO:0000313" key="13">
    <source>
        <dbReference type="EMBL" id="NHF62524.1"/>
    </source>
</evidence>
<dbReference type="GO" id="GO:0016668">
    <property type="term" value="F:oxidoreductase activity, acting on a sulfur group of donors, NAD(P) as acceptor"/>
    <property type="evidence" value="ECO:0007669"/>
    <property type="project" value="InterPro"/>
</dbReference>
<feature type="domain" description="Pyridine nucleotide-disulphide oxidoreductase dimerisation" evidence="11">
    <location>
        <begin position="345"/>
        <end position="450"/>
    </location>
</feature>
<evidence type="ECO:0000256" key="4">
    <source>
        <dbReference type="ARBA" id="ARBA00022857"/>
    </source>
</evidence>
<feature type="binding site" evidence="8">
    <location>
        <position position="269"/>
    </location>
    <ligand>
        <name>NAD(+)</name>
        <dbReference type="ChEBI" id="CHEBI:57540"/>
    </ligand>
</feature>
<evidence type="ECO:0000256" key="1">
    <source>
        <dbReference type="ARBA" id="ARBA00007532"/>
    </source>
</evidence>
<dbReference type="InterPro" id="IPR036188">
    <property type="entry name" value="FAD/NAD-bd_sf"/>
</dbReference>
<dbReference type="PANTHER" id="PTHR43014">
    <property type="entry name" value="MERCURIC REDUCTASE"/>
    <property type="match status" value="1"/>
</dbReference>
<feature type="binding site" evidence="8">
    <location>
        <position position="56"/>
    </location>
    <ligand>
        <name>FAD</name>
        <dbReference type="ChEBI" id="CHEBI:57692"/>
    </ligand>
</feature>
<dbReference type="RefSeq" id="WP_152583247.1">
    <property type="nucleotide sequence ID" value="NZ_VIKT02000005.1"/>
</dbReference>
<dbReference type="AlphaFoldDB" id="A0A9E5MK03"/>
<feature type="binding site" evidence="8">
    <location>
        <begin position="144"/>
        <end position="146"/>
    </location>
    <ligand>
        <name>FAD</name>
        <dbReference type="ChEBI" id="CHEBI:57692"/>
    </ligand>
</feature>
<keyword evidence="4" id="KW-0521">NADP</keyword>
<dbReference type="GO" id="GO:0050660">
    <property type="term" value="F:flavin adenine dinucleotide binding"/>
    <property type="evidence" value="ECO:0007669"/>
    <property type="project" value="TreeGrafter"/>
</dbReference>
<feature type="domain" description="FAD/NAD(P)-binding" evidence="12">
    <location>
        <begin position="11"/>
        <end position="322"/>
    </location>
</feature>
<keyword evidence="5 10" id="KW-0560">Oxidoreductase</keyword>
<evidence type="ECO:0000256" key="2">
    <source>
        <dbReference type="ARBA" id="ARBA00022630"/>
    </source>
</evidence>
<evidence type="ECO:0000256" key="3">
    <source>
        <dbReference type="ARBA" id="ARBA00022827"/>
    </source>
</evidence>
<evidence type="ECO:0000313" key="14">
    <source>
        <dbReference type="Proteomes" id="UP000818266"/>
    </source>
</evidence>
<proteinExistence type="inferred from homology"/>
<evidence type="ECO:0000256" key="9">
    <source>
        <dbReference type="PIRSR" id="PIRSR000350-4"/>
    </source>
</evidence>
<dbReference type="Pfam" id="PF07992">
    <property type="entry name" value="Pyr_redox_2"/>
    <property type="match status" value="1"/>
</dbReference>
<dbReference type="SUPFAM" id="SSF51905">
    <property type="entry name" value="FAD/NAD(P)-binding domain"/>
    <property type="match status" value="1"/>
</dbReference>
<feature type="binding site" evidence="8">
    <location>
        <position position="310"/>
    </location>
    <ligand>
        <name>FAD</name>
        <dbReference type="ChEBI" id="CHEBI:57692"/>
    </ligand>
</feature>
<dbReference type="Gene3D" id="3.30.390.30">
    <property type="match status" value="1"/>
</dbReference>
<dbReference type="InterPro" id="IPR001100">
    <property type="entry name" value="Pyr_nuc-diS_OxRdtase"/>
</dbReference>
<sequence length="480" mass="49600">MTETHSGSAVDLLVIGGGTAGIVAAKTAARFGADVLLVERDRMGGDCLWTGCVPSKSLIAAADAATCARSSAELGVRASEVAVDFAAVMRHVHAAISTIEPEDSPEALHAVGARVTLGSAHFLGPREAEVNGERIRFRQAIIATGSAPVMPGIEGLDRVDALTSETVWDIDELPSRLLVLGGGAIGCELAQAFARLGSHVTLVQRNARLLPKEDEAASAIVAEALRADGVDVLTGTELESITAATGGGGTAALSTGDAVRFDRILVALGRSPRVDDLDVAAAGVRLDDRGYVEVNDALRSSNRRIWAAGDVTGLPAFTHLAGGGGSTAATNAVLGLRRRIDRDAVPRVTFTHPEVAAVGVLPDDAAAHTCTVSEVQHAHTDRAIAEGETVGFTRLVIDRRGRVRGATIVGPRAGESIGEACLAVSAGLRTSAISSATHPYPTYSDALWNAAIADVRSRLESGALATVIGVLARVRRLVTR</sequence>
<evidence type="ECO:0000256" key="10">
    <source>
        <dbReference type="RuleBase" id="RU003691"/>
    </source>
</evidence>
<dbReference type="GO" id="GO:0003955">
    <property type="term" value="F:NAD(P)H dehydrogenase (quinone) activity"/>
    <property type="evidence" value="ECO:0007669"/>
    <property type="project" value="TreeGrafter"/>
</dbReference>
<gene>
    <name evidence="13" type="ORF">FK219_004605</name>
</gene>
<evidence type="ECO:0000259" key="12">
    <source>
        <dbReference type="Pfam" id="PF07992"/>
    </source>
</evidence>
<feature type="binding site" evidence="8">
    <location>
        <begin position="181"/>
        <end position="188"/>
    </location>
    <ligand>
        <name>NAD(+)</name>
        <dbReference type="ChEBI" id="CHEBI:57540"/>
    </ligand>
</feature>
<protein>
    <submittedName>
        <fullName evidence="13">FAD-dependent oxidoreductase</fullName>
    </submittedName>
</protein>
<name>A0A9E5MK03_9MICO</name>
<keyword evidence="7 10" id="KW-0676">Redox-active center</keyword>
<keyword evidence="8" id="KW-0520">NAD</keyword>
<evidence type="ECO:0000256" key="8">
    <source>
        <dbReference type="PIRSR" id="PIRSR000350-3"/>
    </source>
</evidence>
<keyword evidence="14" id="KW-1185">Reference proteome</keyword>